<evidence type="ECO:0000256" key="11">
    <source>
        <dbReference type="SAM" id="MobiDB-lite"/>
    </source>
</evidence>
<comment type="similarity">
    <text evidence="7 10">Belongs to the fluoride channel Fluc/FEX (TC 1.A.43) family.</text>
</comment>
<feature type="region of interest" description="Disordered" evidence="11">
    <location>
        <begin position="1"/>
        <end position="37"/>
    </location>
</feature>
<keyword evidence="5 10" id="KW-0472">Membrane</keyword>
<gene>
    <name evidence="10 12" type="primary">crcB</name>
    <name evidence="10" type="synonym">fluC</name>
    <name evidence="12" type="ORF">ACFPZF_05680</name>
</gene>
<dbReference type="NCBIfam" id="TIGR00494">
    <property type="entry name" value="crcB"/>
    <property type="match status" value="1"/>
</dbReference>
<evidence type="ECO:0000256" key="5">
    <source>
        <dbReference type="ARBA" id="ARBA00023136"/>
    </source>
</evidence>
<keyword evidence="6 10" id="KW-0407">Ion channel</keyword>
<evidence type="ECO:0000256" key="10">
    <source>
        <dbReference type="HAMAP-Rule" id="MF_00454"/>
    </source>
</evidence>
<keyword evidence="2 10" id="KW-1003">Cell membrane</keyword>
<feature type="transmembrane region" description="Helical" evidence="10">
    <location>
        <begin position="107"/>
        <end position="127"/>
    </location>
</feature>
<feature type="binding site" evidence="10">
    <location>
        <position position="120"/>
    </location>
    <ligand>
        <name>Na(+)</name>
        <dbReference type="ChEBI" id="CHEBI:29101"/>
        <note>structural</note>
    </ligand>
</feature>
<dbReference type="Proteomes" id="UP001596066">
    <property type="component" value="Unassembled WGS sequence"/>
</dbReference>
<comment type="caution">
    <text evidence="12">The sequence shown here is derived from an EMBL/GenBank/DDBJ whole genome shotgun (WGS) entry which is preliminary data.</text>
</comment>
<feature type="transmembrane region" description="Helical" evidence="10">
    <location>
        <begin position="43"/>
        <end position="67"/>
    </location>
</feature>
<accession>A0ABW0V4R5</accession>
<evidence type="ECO:0000256" key="7">
    <source>
        <dbReference type="ARBA" id="ARBA00035120"/>
    </source>
</evidence>
<evidence type="ECO:0000256" key="9">
    <source>
        <dbReference type="ARBA" id="ARBA00049940"/>
    </source>
</evidence>
<dbReference type="Pfam" id="PF02537">
    <property type="entry name" value="CRCB"/>
    <property type="match status" value="1"/>
</dbReference>
<comment type="activity regulation">
    <text evidence="10">Na(+) is not transported, but it plays an essential structural role and its presence is essential for fluoride channel function.</text>
</comment>
<comment type="function">
    <text evidence="9 10">Fluoride-specific ion channel. Important for reducing fluoride concentration in the cell, thus reducing its toxicity.</text>
</comment>
<feature type="compositionally biased region" description="Pro residues" evidence="11">
    <location>
        <begin position="9"/>
        <end position="31"/>
    </location>
</feature>
<comment type="subcellular location">
    <subcellularLocation>
        <location evidence="1 10">Cell membrane</location>
        <topology evidence="1 10">Multi-pass membrane protein</topology>
    </subcellularLocation>
</comment>
<name>A0ABW0V4R5_9ACTN</name>
<proteinExistence type="inferred from homology"/>
<keyword evidence="4 10" id="KW-1133">Transmembrane helix</keyword>
<feature type="transmembrane region" description="Helical" evidence="10">
    <location>
        <begin position="73"/>
        <end position="95"/>
    </location>
</feature>
<dbReference type="InterPro" id="IPR003691">
    <property type="entry name" value="FluC"/>
</dbReference>
<dbReference type="HAMAP" id="MF_00454">
    <property type="entry name" value="FluC"/>
    <property type="match status" value="1"/>
</dbReference>
<keyword evidence="10" id="KW-0915">Sodium</keyword>
<dbReference type="RefSeq" id="WP_346140597.1">
    <property type="nucleotide sequence ID" value="NZ_BAAAUA010000001.1"/>
</dbReference>
<evidence type="ECO:0000313" key="12">
    <source>
        <dbReference type="EMBL" id="MFC5640845.1"/>
    </source>
</evidence>
<protein>
    <recommendedName>
        <fullName evidence="10">Fluoride-specific ion channel FluC</fullName>
    </recommendedName>
</protein>
<keyword evidence="10" id="KW-0406">Ion transport</keyword>
<evidence type="ECO:0000256" key="8">
    <source>
        <dbReference type="ARBA" id="ARBA00035585"/>
    </source>
</evidence>
<sequence length="176" mass="17728">MRSDQTRPPGSPPGSAPGSPPAAPGPAPAPPARRRAPLLRGQGPTVAVVALGGAIGACARYGAGLLWPTPVGAFPWTTLLVNAVGCAVIGVFLVLITEGPVAPHPLLRPFFGTGVLGGFTTFSTYAVDAQGLFDHGLPGRALAYLVGTLVIAMLAVWVAAAAGRWALGALGRRRPA</sequence>
<dbReference type="PANTHER" id="PTHR28259:SF1">
    <property type="entry name" value="FLUORIDE EXPORT PROTEIN 1-RELATED"/>
    <property type="match status" value="1"/>
</dbReference>
<feature type="binding site" evidence="10">
    <location>
        <position position="117"/>
    </location>
    <ligand>
        <name>Na(+)</name>
        <dbReference type="ChEBI" id="CHEBI:29101"/>
        <note>structural</note>
    </ligand>
</feature>
<keyword evidence="3 10" id="KW-0812">Transmembrane</keyword>
<dbReference type="EMBL" id="JBHSOC010000007">
    <property type="protein sequence ID" value="MFC5640845.1"/>
    <property type="molecule type" value="Genomic_DNA"/>
</dbReference>
<evidence type="ECO:0000256" key="3">
    <source>
        <dbReference type="ARBA" id="ARBA00022692"/>
    </source>
</evidence>
<dbReference type="PANTHER" id="PTHR28259">
    <property type="entry name" value="FLUORIDE EXPORT PROTEIN 1-RELATED"/>
    <property type="match status" value="1"/>
</dbReference>
<evidence type="ECO:0000256" key="2">
    <source>
        <dbReference type="ARBA" id="ARBA00022475"/>
    </source>
</evidence>
<keyword evidence="10" id="KW-0479">Metal-binding</keyword>
<evidence type="ECO:0000256" key="1">
    <source>
        <dbReference type="ARBA" id="ARBA00004651"/>
    </source>
</evidence>
<feature type="transmembrane region" description="Helical" evidence="10">
    <location>
        <begin position="142"/>
        <end position="167"/>
    </location>
</feature>
<evidence type="ECO:0000256" key="6">
    <source>
        <dbReference type="ARBA" id="ARBA00023303"/>
    </source>
</evidence>
<comment type="catalytic activity">
    <reaction evidence="8">
        <text>fluoride(in) = fluoride(out)</text>
        <dbReference type="Rhea" id="RHEA:76159"/>
        <dbReference type="ChEBI" id="CHEBI:17051"/>
    </reaction>
    <physiologicalReaction direction="left-to-right" evidence="8">
        <dbReference type="Rhea" id="RHEA:76160"/>
    </physiologicalReaction>
</comment>
<organism evidence="12 13">
    <name type="scientific">Kitasatospora cinereorecta</name>
    <dbReference type="NCBI Taxonomy" id="285560"/>
    <lineage>
        <taxon>Bacteria</taxon>
        <taxon>Bacillati</taxon>
        <taxon>Actinomycetota</taxon>
        <taxon>Actinomycetes</taxon>
        <taxon>Kitasatosporales</taxon>
        <taxon>Streptomycetaceae</taxon>
        <taxon>Kitasatospora</taxon>
    </lineage>
</organism>
<evidence type="ECO:0000256" key="4">
    <source>
        <dbReference type="ARBA" id="ARBA00022989"/>
    </source>
</evidence>
<reference evidence="13" key="1">
    <citation type="journal article" date="2019" name="Int. J. Syst. Evol. Microbiol.">
        <title>The Global Catalogue of Microorganisms (GCM) 10K type strain sequencing project: providing services to taxonomists for standard genome sequencing and annotation.</title>
        <authorList>
            <consortium name="The Broad Institute Genomics Platform"/>
            <consortium name="The Broad Institute Genome Sequencing Center for Infectious Disease"/>
            <person name="Wu L."/>
            <person name="Ma J."/>
        </authorList>
    </citation>
    <scope>NUCLEOTIDE SEQUENCE [LARGE SCALE GENOMIC DNA]</scope>
    <source>
        <strain evidence="13">CGMCC 4.1622</strain>
    </source>
</reference>
<keyword evidence="10" id="KW-0813">Transport</keyword>
<keyword evidence="13" id="KW-1185">Reference proteome</keyword>
<evidence type="ECO:0000313" key="13">
    <source>
        <dbReference type="Proteomes" id="UP001596066"/>
    </source>
</evidence>